<organism evidence="2 3">
    <name type="scientific">Besnoitia besnoiti</name>
    <name type="common">Apicomplexan protozoan</name>
    <dbReference type="NCBI Taxonomy" id="94643"/>
    <lineage>
        <taxon>Eukaryota</taxon>
        <taxon>Sar</taxon>
        <taxon>Alveolata</taxon>
        <taxon>Apicomplexa</taxon>
        <taxon>Conoidasida</taxon>
        <taxon>Coccidia</taxon>
        <taxon>Eucoccidiorida</taxon>
        <taxon>Eimeriorina</taxon>
        <taxon>Sarcocystidae</taxon>
        <taxon>Besnoitia</taxon>
    </lineage>
</organism>
<dbReference type="KEGG" id="bbes:BESB_044420"/>
<evidence type="ECO:0000313" key="2">
    <source>
        <dbReference type="EMBL" id="PFH36250.1"/>
    </source>
</evidence>
<dbReference type="OrthoDB" id="347204at2759"/>
<dbReference type="AlphaFoldDB" id="A0A2A9MLB6"/>
<dbReference type="RefSeq" id="XP_029220259.1">
    <property type="nucleotide sequence ID" value="XM_029362893.1"/>
</dbReference>
<feature type="compositionally biased region" description="Basic and acidic residues" evidence="1">
    <location>
        <begin position="416"/>
        <end position="433"/>
    </location>
</feature>
<feature type="compositionally biased region" description="Pro residues" evidence="1">
    <location>
        <begin position="462"/>
        <end position="472"/>
    </location>
</feature>
<feature type="region of interest" description="Disordered" evidence="1">
    <location>
        <begin position="442"/>
        <end position="478"/>
    </location>
</feature>
<accession>A0A2A9MLB6</accession>
<gene>
    <name evidence="2" type="ORF">BESB_044420</name>
</gene>
<dbReference type="VEuPathDB" id="ToxoDB:BESB_044420"/>
<name>A0A2A9MLB6_BESBE</name>
<dbReference type="Proteomes" id="UP000224006">
    <property type="component" value="Chromosome III"/>
</dbReference>
<protein>
    <submittedName>
        <fullName evidence="2">Uncharacterized protein</fullName>
    </submittedName>
</protein>
<feature type="region of interest" description="Disordered" evidence="1">
    <location>
        <begin position="415"/>
        <end position="434"/>
    </location>
</feature>
<proteinExistence type="predicted"/>
<dbReference type="GeneID" id="40309372"/>
<reference evidence="2 3" key="1">
    <citation type="submission" date="2017-09" db="EMBL/GenBank/DDBJ databases">
        <title>Genome sequencing of Besnoitia besnoiti strain Bb-Ger1.</title>
        <authorList>
            <person name="Schares G."/>
            <person name="Venepally P."/>
            <person name="Lorenzi H.A."/>
        </authorList>
    </citation>
    <scope>NUCLEOTIDE SEQUENCE [LARGE SCALE GENOMIC DNA]</scope>
    <source>
        <strain evidence="2 3">Bb-Ger1</strain>
    </source>
</reference>
<comment type="caution">
    <text evidence="2">The sequence shown here is derived from an EMBL/GenBank/DDBJ whole genome shotgun (WGS) entry which is preliminary data.</text>
</comment>
<keyword evidence="3" id="KW-1185">Reference proteome</keyword>
<evidence type="ECO:0000256" key="1">
    <source>
        <dbReference type="SAM" id="MobiDB-lite"/>
    </source>
</evidence>
<evidence type="ECO:0000313" key="3">
    <source>
        <dbReference type="Proteomes" id="UP000224006"/>
    </source>
</evidence>
<sequence>MTACSHWTHPPPLMGRRTAGRWRQASLWALFFCLLIIGFLAHGADFSYPVSASAAERPDEGAYGASNAGGSRGDGSEGGFSLSSLLSMTPSSETVQQLVGDLAKQATEFLKDSSKLEQLGLGPLQDNLERFTSMLGVRPDLKRMVMLNRRRLEVMYMPVFVFSRQRALDKNAEADDATLAIVLRDPHMTRFLGKYGEVEPLRTMSTAPKQLDSFLKQIQELQQYVLLDGPVVFSLVSRLDAIVATFLDYTTAMFSALARYLSLTGRFAKNKRALFFFGKYTLPRLLKIFLVVNNIQAQLLRKSQALESPEDGKQLRKMLRTSVKKTTEAVNSLHDFSKGCLIGCSASFQIEYAASLKDYEEGERVEIAFRRFAGSPALEGVSLPSSDEALSEMTVAARRGALDASQYLRVMQDQAQEDHQLSRREHGSTDESVLRGIDPAGAALGAGLGFDGEPPSTAPVAAPSPPPPPPPAADVDQDRAAARELLDSY</sequence>
<dbReference type="EMBL" id="NWUJ01000003">
    <property type="protein sequence ID" value="PFH36250.1"/>
    <property type="molecule type" value="Genomic_DNA"/>
</dbReference>